<dbReference type="Gene3D" id="3.40.50.12780">
    <property type="entry name" value="N-terminal domain of ligase-like"/>
    <property type="match status" value="1"/>
</dbReference>
<gene>
    <name evidence="2" type="ORF">AXF13_05285</name>
</gene>
<dbReference type="PROSITE" id="PS00455">
    <property type="entry name" value="AMP_BINDING"/>
    <property type="match status" value="1"/>
</dbReference>
<dbReference type="Pfam" id="PF00550">
    <property type="entry name" value="PP-binding"/>
    <property type="match status" value="1"/>
</dbReference>
<sequence>MCNNNASLELNETRLIASFLENARLFPDQEAVVDGEQSITYAELDAVSNRIAARLQRSYSQTPEQPVKVVGVLLPRSIGNVACWLGAAKAGIAYAPIGLDWPPARIQGILRRCSIKVVLTGGDCAAIIPRDLPVEVLDVADFLDMPDNAPAIEIRVQKSRDEESLPLYVIHTSGSTGEPKSVALTHANTYAVLQNPSEYGVRKHDRMAHVIAVTFDLSMMEVWGSLLHAGTIIVTETEVSLDAERLKSHISRYDICWAILSTGVFNILSTQDVTTLKSMRDVCICGEMPNREAIMKVCAACPGTTIHNCYGPAECTIYVTRESITPKSLEPAVVPAGRPIAAAGIFIVDDDMRPLPPGSVGEVLISGPCVGLGYIGDAKRTGRSFVHLPYLEGRVYRTGDYGTLDEHGSLTVFGRKDNQIKISGRRVELGEICSTAMGAPDVKMAFISLTQGTDRELVAYVTPESPAMLTDRNLRARFMAGLKDHMLARLPEYMVPRHYILVDSLPLNTHGKVDRSRLPTVPTPTLVEDGSILGMFREVLGNCDYRLQDSFFDAGGTSIKAARLIGEIRQATQVPVPFSLLLEDNTAAKVQAYVESARNSGVNTFHDAPKTEPVRFSFHRRTRRPSSLEKAVGDEQ</sequence>
<dbReference type="GO" id="GO:0005737">
    <property type="term" value="C:cytoplasm"/>
    <property type="evidence" value="ECO:0007669"/>
    <property type="project" value="TreeGrafter"/>
</dbReference>
<dbReference type="InterPro" id="IPR020845">
    <property type="entry name" value="AMP-binding_CS"/>
</dbReference>
<dbReference type="CDD" id="cd05930">
    <property type="entry name" value="A_NRPS"/>
    <property type="match status" value="1"/>
</dbReference>
<accession>A0A0X8JIS4</accession>
<keyword evidence="3" id="KW-1185">Reference proteome</keyword>
<dbReference type="Proteomes" id="UP000069241">
    <property type="component" value="Chromosome"/>
</dbReference>
<dbReference type="PANTHER" id="PTHR45527:SF1">
    <property type="entry name" value="FATTY ACID SYNTHASE"/>
    <property type="match status" value="1"/>
</dbReference>
<feature type="domain" description="Carrier" evidence="1">
    <location>
        <begin position="523"/>
        <end position="598"/>
    </location>
</feature>
<dbReference type="GO" id="GO:0043041">
    <property type="term" value="P:amino acid activation for nonribosomal peptide biosynthetic process"/>
    <property type="evidence" value="ECO:0007669"/>
    <property type="project" value="TreeGrafter"/>
</dbReference>
<dbReference type="STRING" id="44742.AXF13_05285"/>
<dbReference type="SUPFAM" id="SSF56801">
    <property type="entry name" value="Acetyl-CoA synthetase-like"/>
    <property type="match status" value="1"/>
</dbReference>
<dbReference type="InterPro" id="IPR000873">
    <property type="entry name" value="AMP-dep_synth/lig_dom"/>
</dbReference>
<dbReference type="Gene3D" id="1.10.1200.10">
    <property type="entry name" value="ACP-like"/>
    <property type="match status" value="1"/>
</dbReference>
<dbReference type="NCBIfam" id="TIGR01733">
    <property type="entry name" value="AA-adenyl-dom"/>
    <property type="match status" value="1"/>
</dbReference>
<dbReference type="Pfam" id="PF00501">
    <property type="entry name" value="AMP-binding"/>
    <property type="match status" value="1"/>
</dbReference>
<dbReference type="GO" id="GO:0031177">
    <property type="term" value="F:phosphopantetheine binding"/>
    <property type="evidence" value="ECO:0007669"/>
    <property type="project" value="TreeGrafter"/>
</dbReference>
<dbReference type="InterPro" id="IPR009081">
    <property type="entry name" value="PP-bd_ACP"/>
</dbReference>
<evidence type="ECO:0000313" key="2">
    <source>
        <dbReference type="EMBL" id="AMD89574.1"/>
    </source>
</evidence>
<dbReference type="SUPFAM" id="SSF47336">
    <property type="entry name" value="ACP-like"/>
    <property type="match status" value="1"/>
</dbReference>
<evidence type="ECO:0000313" key="3">
    <source>
        <dbReference type="Proteomes" id="UP000069241"/>
    </source>
</evidence>
<dbReference type="GO" id="GO:0044550">
    <property type="term" value="P:secondary metabolite biosynthetic process"/>
    <property type="evidence" value="ECO:0007669"/>
    <property type="project" value="TreeGrafter"/>
</dbReference>
<dbReference type="InterPro" id="IPR010071">
    <property type="entry name" value="AA_adenyl_dom"/>
</dbReference>
<dbReference type="InterPro" id="IPR045851">
    <property type="entry name" value="AMP-bd_C_sf"/>
</dbReference>
<dbReference type="Gene3D" id="3.30.300.30">
    <property type="match status" value="1"/>
</dbReference>
<dbReference type="EMBL" id="CP014229">
    <property type="protein sequence ID" value="AMD89574.1"/>
    <property type="molecule type" value="Genomic_DNA"/>
</dbReference>
<reference evidence="3" key="1">
    <citation type="submission" date="2016-02" db="EMBL/GenBank/DDBJ databases">
        <authorList>
            <person name="Holder M.E."/>
            <person name="Ajami N.J."/>
            <person name="Petrosino J.F."/>
        </authorList>
    </citation>
    <scope>NUCLEOTIDE SEQUENCE [LARGE SCALE GENOMIC DNA]</scope>
    <source>
        <strain evidence="3">CCUG 45958</strain>
    </source>
</reference>
<evidence type="ECO:0000259" key="1">
    <source>
        <dbReference type="PROSITE" id="PS50075"/>
    </source>
</evidence>
<proteinExistence type="predicted"/>
<dbReference type="InterPro" id="IPR036736">
    <property type="entry name" value="ACP-like_sf"/>
</dbReference>
<dbReference type="KEGG" id="dfi:AXF13_05285"/>
<dbReference type="InterPro" id="IPR042099">
    <property type="entry name" value="ANL_N_sf"/>
</dbReference>
<dbReference type="PANTHER" id="PTHR45527">
    <property type="entry name" value="NONRIBOSOMAL PEPTIDE SYNTHETASE"/>
    <property type="match status" value="1"/>
</dbReference>
<dbReference type="PROSITE" id="PS50075">
    <property type="entry name" value="CARRIER"/>
    <property type="match status" value="1"/>
</dbReference>
<name>A0A0X8JIS4_9BACT</name>
<protein>
    <submittedName>
        <fullName evidence="2">Dimodular nonribosomal peptide synthetase</fullName>
    </submittedName>
</protein>
<organism evidence="2 3">
    <name type="scientific">Desulfovibrio fairfieldensis</name>
    <dbReference type="NCBI Taxonomy" id="44742"/>
    <lineage>
        <taxon>Bacteria</taxon>
        <taxon>Pseudomonadati</taxon>
        <taxon>Thermodesulfobacteriota</taxon>
        <taxon>Desulfovibrionia</taxon>
        <taxon>Desulfovibrionales</taxon>
        <taxon>Desulfovibrionaceae</taxon>
        <taxon>Desulfovibrio</taxon>
    </lineage>
</organism>
<dbReference type="AlphaFoldDB" id="A0A0X8JIS4"/>